<sequence length="270" mass="30881">MSFCFVETNDDYQKADGKGIILGQKAIHHPAVRQLTENNAYSLIWHFIETLEDKKGNNFCESRGIIYYGMDVLFFIVSVEDNFIKENIYDSLISEYWDDCLRVGIVIGKDNFFGVKDYQRLVHATDLYVFLDDDESLLRNLTAMVSITMMPALHGVINLKFDEMRCFLRKKGRGHLGVITIPMEPTLSKSEIINSAEKQIQKQLPGEIIEYSGTVLVCFYDNNIPYMFNHCTSLLEVLPVKEDVGIIWNLLPLPLMGTEKEITMVVLICG</sequence>
<dbReference type="STRING" id="1121400.SAMN02746065_11024"/>
<dbReference type="AlphaFoldDB" id="A0A1W2BZT7"/>
<keyword evidence="2" id="KW-1185">Reference proteome</keyword>
<evidence type="ECO:0000313" key="2">
    <source>
        <dbReference type="Proteomes" id="UP000192418"/>
    </source>
</evidence>
<reference evidence="1 2" key="1">
    <citation type="submission" date="2017-04" db="EMBL/GenBank/DDBJ databases">
        <authorList>
            <person name="Afonso C.L."/>
            <person name="Miller P.J."/>
            <person name="Scott M.A."/>
            <person name="Spackman E."/>
            <person name="Goraichik I."/>
            <person name="Dimitrov K.M."/>
            <person name="Suarez D.L."/>
            <person name="Swayne D.E."/>
        </authorList>
    </citation>
    <scope>NUCLEOTIDE SEQUENCE [LARGE SCALE GENOMIC DNA]</scope>
    <source>
        <strain evidence="1 2">DSM 3385</strain>
    </source>
</reference>
<dbReference type="EMBL" id="FWXY01000010">
    <property type="protein sequence ID" value="SMC78264.1"/>
    <property type="molecule type" value="Genomic_DNA"/>
</dbReference>
<protein>
    <submittedName>
        <fullName evidence="1">Uncharacterized protein</fullName>
    </submittedName>
</protein>
<dbReference type="RefSeq" id="WP_084069182.1">
    <property type="nucleotide sequence ID" value="NZ_FWXY01000010.1"/>
</dbReference>
<name>A0A1W2BZT7_9BACT</name>
<evidence type="ECO:0000313" key="1">
    <source>
        <dbReference type="EMBL" id="SMC78264.1"/>
    </source>
</evidence>
<accession>A0A1W2BZT7</accession>
<gene>
    <name evidence="1" type="ORF">SAMN02746065_11024</name>
</gene>
<organism evidence="1 2">
    <name type="scientific">Desulfocicer vacuolatum DSM 3385</name>
    <dbReference type="NCBI Taxonomy" id="1121400"/>
    <lineage>
        <taxon>Bacteria</taxon>
        <taxon>Pseudomonadati</taxon>
        <taxon>Thermodesulfobacteriota</taxon>
        <taxon>Desulfobacteria</taxon>
        <taxon>Desulfobacterales</taxon>
        <taxon>Desulfobacteraceae</taxon>
        <taxon>Desulfocicer</taxon>
    </lineage>
</organism>
<proteinExistence type="predicted"/>
<dbReference type="Proteomes" id="UP000192418">
    <property type="component" value="Unassembled WGS sequence"/>
</dbReference>